<evidence type="ECO:0000259" key="9">
    <source>
        <dbReference type="PROSITE" id="PS51192"/>
    </source>
</evidence>
<evidence type="ECO:0000256" key="6">
    <source>
        <dbReference type="ARBA" id="ARBA00022840"/>
    </source>
</evidence>
<gene>
    <name evidence="10" type="ORF">E6C27_scaffold86G001860</name>
</gene>
<comment type="caution">
    <text evidence="10">The sequence shown here is derived from an EMBL/GenBank/DDBJ whole genome shotgun (WGS) entry which is preliminary data.</text>
</comment>
<evidence type="ECO:0000313" key="10">
    <source>
        <dbReference type="EMBL" id="KAA0037083.1"/>
    </source>
</evidence>
<feature type="region of interest" description="Disordered" evidence="8">
    <location>
        <begin position="53"/>
        <end position="87"/>
    </location>
</feature>
<dbReference type="GO" id="GO:0005524">
    <property type="term" value="F:ATP binding"/>
    <property type="evidence" value="ECO:0007669"/>
    <property type="project" value="UniProtKB-KW"/>
</dbReference>
<evidence type="ECO:0000256" key="8">
    <source>
        <dbReference type="SAM" id="MobiDB-lite"/>
    </source>
</evidence>
<organism evidence="10 11">
    <name type="scientific">Cucumis melo var. makuwa</name>
    <name type="common">Oriental melon</name>
    <dbReference type="NCBI Taxonomy" id="1194695"/>
    <lineage>
        <taxon>Eukaryota</taxon>
        <taxon>Viridiplantae</taxon>
        <taxon>Streptophyta</taxon>
        <taxon>Embryophyta</taxon>
        <taxon>Tracheophyta</taxon>
        <taxon>Spermatophyta</taxon>
        <taxon>Magnoliopsida</taxon>
        <taxon>eudicotyledons</taxon>
        <taxon>Gunneridae</taxon>
        <taxon>Pentapetalae</taxon>
        <taxon>rosids</taxon>
        <taxon>fabids</taxon>
        <taxon>Cucurbitales</taxon>
        <taxon>Cucurbitaceae</taxon>
        <taxon>Benincaseae</taxon>
        <taxon>Cucumis</taxon>
    </lineage>
</organism>
<dbReference type="PANTHER" id="PTHR14025:SF20">
    <property type="entry name" value="FANCONI ANEMIA GROUP M PROTEIN"/>
    <property type="match status" value="1"/>
</dbReference>
<dbReference type="GO" id="GO:0005634">
    <property type="term" value="C:nucleus"/>
    <property type="evidence" value="ECO:0007669"/>
    <property type="project" value="UniProtKB-SubCell"/>
</dbReference>
<dbReference type="InterPro" id="IPR014001">
    <property type="entry name" value="Helicase_ATP-bd"/>
</dbReference>
<keyword evidence="4" id="KW-0378">Hydrolase</keyword>
<comment type="subcellular location">
    <subcellularLocation>
        <location evidence="1">Nucleus</location>
    </subcellularLocation>
</comment>
<dbReference type="GO" id="GO:0000400">
    <property type="term" value="F:four-way junction DNA binding"/>
    <property type="evidence" value="ECO:0007669"/>
    <property type="project" value="TreeGrafter"/>
</dbReference>
<dbReference type="CDD" id="cd18033">
    <property type="entry name" value="DEXDc_FANCM"/>
    <property type="match status" value="1"/>
</dbReference>
<dbReference type="EMBL" id="SSTE01019085">
    <property type="protein sequence ID" value="KAA0037083.1"/>
    <property type="molecule type" value="Genomic_DNA"/>
</dbReference>
<evidence type="ECO:0000256" key="1">
    <source>
        <dbReference type="ARBA" id="ARBA00004123"/>
    </source>
</evidence>
<evidence type="ECO:0000256" key="7">
    <source>
        <dbReference type="ARBA" id="ARBA00023242"/>
    </source>
</evidence>
<dbReference type="PROSITE" id="PS51192">
    <property type="entry name" value="HELICASE_ATP_BIND_1"/>
    <property type="match status" value="1"/>
</dbReference>
<dbReference type="SMART" id="SM00487">
    <property type="entry name" value="DEXDc"/>
    <property type="match status" value="1"/>
</dbReference>
<dbReference type="GO" id="GO:0009378">
    <property type="term" value="F:four-way junction helicase activity"/>
    <property type="evidence" value="ECO:0007669"/>
    <property type="project" value="TreeGrafter"/>
</dbReference>
<dbReference type="Proteomes" id="UP000321393">
    <property type="component" value="Unassembled WGS sequence"/>
</dbReference>
<dbReference type="FunFam" id="3.40.50.300:FF:000861">
    <property type="entry name" value="Fanconi anemia, complementation group M"/>
    <property type="match status" value="1"/>
</dbReference>
<comment type="similarity">
    <text evidence="2">Belongs to the DEAD box helicase family. DEAH subfamily. FANCM sub-subfamily.</text>
</comment>
<dbReference type="STRING" id="1194695.A0A5A7T298"/>
<dbReference type="Gene3D" id="3.40.50.300">
    <property type="entry name" value="P-loop containing nucleotide triphosphate hydrolases"/>
    <property type="match status" value="1"/>
</dbReference>
<proteinExistence type="inferred from homology"/>
<dbReference type="Pfam" id="PF04851">
    <property type="entry name" value="ResIII"/>
    <property type="match status" value="1"/>
</dbReference>
<protein>
    <submittedName>
        <fullName evidence="10">Fanconi anemia group M protein isoform X6</fullName>
    </submittedName>
</protein>
<evidence type="ECO:0000313" key="11">
    <source>
        <dbReference type="Proteomes" id="UP000321393"/>
    </source>
</evidence>
<dbReference type="Gene3D" id="1.20.1320.20">
    <property type="entry name" value="hef helicase domain"/>
    <property type="match status" value="1"/>
</dbReference>
<reference evidence="10 11" key="1">
    <citation type="submission" date="2019-08" db="EMBL/GenBank/DDBJ databases">
        <title>Draft genome sequences of two oriental melons (Cucumis melo L. var makuwa).</title>
        <authorList>
            <person name="Kwon S.-Y."/>
        </authorList>
    </citation>
    <scope>NUCLEOTIDE SEQUENCE [LARGE SCALE GENOMIC DNA]</scope>
    <source>
        <strain evidence="11">cv. SW 3</strain>
        <tissue evidence="10">Leaf</tissue>
    </source>
</reference>
<dbReference type="AlphaFoldDB" id="A0A5A7T298"/>
<dbReference type="GO" id="GO:0016787">
    <property type="term" value="F:hydrolase activity"/>
    <property type="evidence" value="ECO:0007669"/>
    <property type="project" value="UniProtKB-KW"/>
</dbReference>
<dbReference type="OrthoDB" id="6513042at2759"/>
<dbReference type="GO" id="GO:0036297">
    <property type="term" value="P:interstrand cross-link repair"/>
    <property type="evidence" value="ECO:0007669"/>
    <property type="project" value="TreeGrafter"/>
</dbReference>
<dbReference type="CDD" id="cd12091">
    <property type="entry name" value="FANCM_ID"/>
    <property type="match status" value="1"/>
</dbReference>
<keyword evidence="3" id="KW-0547">Nucleotide-binding</keyword>
<evidence type="ECO:0000256" key="5">
    <source>
        <dbReference type="ARBA" id="ARBA00022806"/>
    </source>
</evidence>
<dbReference type="InterPro" id="IPR039686">
    <property type="entry name" value="FANCM/Mph1-like_ID"/>
</dbReference>
<evidence type="ECO:0000256" key="4">
    <source>
        <dbReference type="ARBA" id="ARBA00022801"/>
    </source>
</evidence>
<feature type="domain" description="Helicase ATP-binding" evidence="9">
    <location>
        <begin position="147"/>
        <end position="315"/>
    </location>
</feature>
<dbReference type="PANTHER" id="PTHR14025">
    <property type="entry name" value="FANCONI ANEMIA GROUP M FANCM FAMILY MEMBER"/>
    <property type="match status" value="1"/>
</dbReference>
<dbReference type="GO" id="GO:0043138">
    <property type="term" value="F:3'-5' DNA helicase activity"/>
    <property type="evidence" value="ECO:0007669"/>
    <property type="project" value="InterPro"/>
</dbReference>
<keyword evidence="5" id="KW-0347">Helicase</keyword>
<dbReference type="GO" id="GO:0045003">
    <property type="term" value="P:double-strand break repair via synthesis-dependent strand annealing"/>
    <property type="evidence" value="ECO:0007669"/>
    <property type="project" value="TreeGrafter"/>
</dbReference>
<keyword evidence="6" id="KW-0067">ATP-binding</keyword>
<evidence type="ECO:0000256" key="2">
    <source>
        <dbReference type="ARBA" id="ARBA00009889"/>
    </source>
</evidence>
<accession>A0A5A7T298</accession>
<sequence>MAFRMCPMAASNREFTVDDNDDDDVNADFDWEAAVKEIDVACLSGIHSASSHSLHPSLTESSDATAETPASFPLSEENEKRGTSRQSTLHRFIMNAKFQKKTMDVEKPVQDPGLVEDSVGLVDIDEEAAKTWIYPVNVPLRDYQLAITKTALFSNTLVALPTGLGKTLIAAVVMYNYFRWFPEGKIVFTAPSRPLVLQQIEACHNIVGIPQEWTIDMTGMINPAKRASFWRSKRVFFVTPQVLEKDIQSGTCLMKYLVCLVIDEAHRALGNYSYCVAVRELTKIPLPLRILALTATPGSKHQGVQQIIDNLHISTLQYRDESDHDVSPYVHDRKIELIQVAMGEDAVEIDNKLLEVMRPFVAKLRSIGILQNRDYRTLSPCDLLNSRDKFRQAPPPVHPHIKYHDVEGFFGVLITLYHIRKLLSSHGIRPASEMLEDKLQQGSFARFMSKNHHICEVRLIMEKSLTHGAPSPKLSKMMEVLADHFILLVLACEGSELKGYMKKQATSKSIKKHMQNGGINSFNFHASSRMIPHAIRPEVQFVKLSIKQFVRPGKKVKDDHAVQITSFKNKLTDTETELLLKYFHPCDDAWRPSLIAFPHFQTFPSRTHGVLHSSRTMVLINTMQHLQGLHFSRESESFSIAQSRNEVNTSKAELETPLVYPEVSLPQNSAENNCISRCCSPKHSTIDLVGSGSKLLSSSEPGSYCVRTAQDLIVPTEAVNERTTSQTKILPDEIFPSPETDCVPVLEDKAMNLIEKNHQNTPLKRTFFNKDTVDEKLVLEIEPQFTPADECCITETQLSPRLTNLIESGFVPDSPIDDCGYSRQRISESAKSQLILPAQVDGLQLLNSSSSGINEMINCNGGFCAGNYIFLASSEGQSSALKDNESVGIKSHAPTSSVADEIQTPLAIIASSCDNEVWDSVNGEKFSSIPKPHKFKRLRKVGDMKKNENVESMAKTSISPLGNMVGTFSSTRQFKRKKRDGERKFDDNVKAFIEEEAEVSSDATLSGDEDDKIKSSFDSFIDDRVSASASSTQDETSKPDMMAIYSSEELEPVSLEERDDKLAEFKVNNLDDALGPDLPKLFLTPEPKACYKELAESFPAELVPFIAACGIDLI</sequence>
<dbReference type="InterPro" id="IPR006935">
    <property type="entry name" value="Helicase/UvrB_N"/>
</dbReference>
<dbReference type="InterPro" id="IPR027417">
    <property type="entry name" value="P-loop_NTPase"/>
</dbReference>
<dbReference type="InterPro" id="IPR044749">
    <property type="entry name" value="FANCM_DEXDc"/>
</dbReference>
<keyword evidence="7" id="KW-0539">Nucleus</keyword>
<name>A0A5A7T298_CUCMM</name>
<dbReference type="SUPFAM" id="SSF52540">
    <property type="entry name" value="P-loop containing nucleoside triphosphate hydrolases"/>
    <property type="match status" value="1"/>
</dbReference>
<evidence type="ECO:0000256" key="3">
    <source>
        <dbReference type="ARBA" id="ARBA00022741"/>
    </source>
</evidence>